<evidence type="ECO:0000313" key="9">
    <source>
        <dbReference type="Proteomes" id="UP000823674"/>
    </source>
</evidence>
<feature type="region of interest" description="Disordered" evidence="4">
    <location>
        <begin position="744"/>
        <end position="766"/>
    </location>
</feature>
<dbReference type="PROSITE" id="PS51294">
    <property type="entry name" value="HTH_MYB"/>
    <property type="match status" value="1"/>
</dbReference>
<dbReference type="CDD" id="cd21694">
    <property type="entry name" value="GINS_B_Psf2"/>
    <property type="match status" value="1"/>
</dbReference>
<evidence type="ECO:0000256" key="4">
    <source>
        <dbReference type="SAM" id="MobiDB-lite"/>
    </source>
</evidence>
<dbReference type="PROSITE" id="PS50053">
    <property type="entry name" value="UBIQUITIN_2"/>
    <property type="match status" value="1"/>
</dbReference>
<keyword evidence="3" id="KW-0539">Nucleus</keyword>
<evidence type="ECO:0000259" key="7">
    <source>
        <dbReference type="PROSITE" id="PS51294"/>
    </source>
</evidence>
<keyword evidence="9" id="KW-1185">Reference proteome</keyword>
<sequence>MVFKRKLDCVSVGFDYPNIPKAPRSCRRKVVNKRTDAMDLLASLAGKLLEECESSSASSNAFEVNTHENCRKEIKQEDHLKSESSDQGNSVSRPTYEKTCVVNSFSFPDDGILERTPVCETKNVKCEGVTEERGDVIVNTGFEQDGGLGADACNLEDATALDVQFPKSVCVDSDLKSPSCLNKTSNGSLDTQGNHFKLGRDDDDEKLYSYHKFSSKFKSYRSPTIRRIRKSLSSKYWKQMAKEHYRADVGVKALYRKRKSCYGYNAWQRETIYKRRRSPDRSSVVTSDGGLSSGSVSKLPEKRDSVKLSIKSFRIPELFIEVPETATVGSLKRTVMEAVSVLLSGGIRVGVLVHGKKIRDDKKTLSQSGISSEENLTNLGFTLEPGPSKAPLPLCSQDPLVPIDPTNLSERSAVSPTLDTQTPHPDDVANPGNTVDNNHLELVPYQKEITVDEEEPSTDPRALVPLPALEVEALAIVPLNQKPKRSELAQRRTRRPFSVTEVEALVQAVEELGTGRWRDVKLRAFEDADHRTYDKWKTLVHTASISPQQRRGEPVPQELLDRVLRAYGYWSQHQGKHQGRGGGAHKDSDMNRGRAVEAEVLLVLLLFVCIFSLFTVCDDVIDFSISYQVEFMAEDEMVEIVPNMNMDPLNFIAGDYGRFVPQIPTQVPLWLAVVPDALFLAVQVRSLVEDIRDVRLHKLETNLGSFRGTSAVKIENVSAMEVILVRPFVRRALEAFYKHDKPEVDAEADTRSSSRQPREANNEPRRPLKATLRSFLGIENIKHIYLCVDSFKYMG</sequence>
<evidence type="ECO:0000259" key="5">
    <source>
        <dbReference type="PROSITE" id="PS50053"/>
    </source>
</evidence>
<dbReference type="SUPFAM" id="SSF160059">
    <property type="entry name" value="PriA/YqbF domain"/>
    <property type="match status" value="1"/>
</dbReference>
<dbReference type="SUPFAM" id="SSF46689">
    <property type="entry name" value="Homeodomain-like"/>
    <property type="match status" value="1"/>
</dbReference>
<comment type="subcellular location">
    <subcellularLocation>
        <location evidence="1">Nucleus</location>
    </subcellularLocation>
</comment>
<dbReference type="Gene3D" id="3.40.5.50">
    <property type="match status" value="1"/>
</dbReference>
<feature type="region of interest" description="Disordered" evidence="4">
    <location>
        <begin position="73"/>
        <end position="93"/>
    </location>
</feature>
<evidence type="ECO:0000256" key="1">
    <source>
        <dbReference type="ARBA" id="ARBA00004123"/>
    </source>
</evidence>
<gene>
    <name evidence="8" type="primary">A01p053190.1_BraROA</name>
    <name evidence="8" type="ORF">IGI04_003810</name>
</gene>
<proteinExistence type="predicted"/>
<dbReference type="InterPro" id="IPR056784">
    <property type="entry name" value="PSF2_N"/>
</dbReference>
<dbReference type="Pfam" id="PF25005">
    <property type="entry name" value="PSF2_N"/>
    <property type="match status" value="1"/>
</dbReference>
<dbReference type="InterPro" id="IPR000626">
    <property type="entry name" value="Ubiquitin-like_dom"/>
</dbReference>
<feature type="region of interest" description="Disordered" evidence="4">
    <location>
        <begin position="415"/>
        <end position="436"/>
    </location>
</feature>
<feature type="domain" description="Ubiquitin-like" evidence="5">
    <location>
        <begin position="306"/>
        <end position="376"/>
    </location>
</feature>
<dbReference type="PROSITE" id="PS50090">
    <property type="entry name" value="MYB_LIKE"/>
    <property type="match status" value="1"/>
</dbReference>
<dbReference type="CDD" id="cd17039">
    <property type="entry name" value="Ubl_ubiquitin_like"/>
    <property type="match status" value="1"/>
</dbReference>
<feature type="compositionally biased region" description="Polar residues" evidence="4">
    <location>
        <begin position="281"/>
        <end position="296"/>
    </location>
</feature>
<dbReference type="InterPro" id="IPR009057">
    <property type="entry name" value="Homeodomain-like_sf"/>
</dbReference>
<evidence type="ECO:0000256" key="2">
    <source>
        <dbReference type="ARBA" id="ARBA00023125"/>
    </source>
</evidence>
<dbReference type="InterPro" id="IPR029071">
    <property type="entry name" value="Ubiquitin-like_domsf"/>
</dbReference>
<dbReference type="InterPro" id="IPR031105">
    <property type="entry name" value="TRP_plant"/>
</dbReference>
<dbReference type="SUPFAM" id="SSF54236">
    <property type="entry name" value="Ubiquitin-like"/>
    <property type="match status" value="1"/>
</dbReference>
<keyword evidence="2" id="KW-0238">DNA-binding</keyword>
<dbReference type="CDD" id="cd11660">
    <property type="entry name" value="SANT_TRF"/>
    <property type="match status" value="1"/>
</dbReference>
<feature type="compositionally biased region" description="Basic and acidic residues" evidence="4">
    <location>
        <begin position="73"/>
        <end position="84"/>
    </location>
</feature>
<dbReference type="SUPFAM" id="SSF158573">
    <property type="entry name" value="GINS helical bundle-like"/>
    <property type="match status" value="1"/>
</dbReference>
<dbReference type="PANTHER" id="PTHR21717:SF66">
    <property type="entry name" value="(RAPE) HYPOTHETICAL PROTEIN"/>
    <property type="match status" value="1"/>
</dbReference>
<accession>A0ABQ7NZJ1</accession>
<name>A0ABQ7NZJ1_BRACM</name>
<feature type="region of interest" description="Disordered" evidence="4">
    <location>
        <begin position="278"/>
        <end position="298"/>
    </location>
</feature>
<dbReference type="Proteomes" id="UP000823674">
    <property type="component" value="Chromosome A01"/>
</dbReference>
<dbReference type="InterPro" id="IPR057625">
    <property type="entry name" value="TPR1-6-like_ubiquitin"/>
</dbReference>
<protein>
    <submittedName>
        <fullName evidence="8">Uncharacterized protein</fullName>
    </submittedName>
</protein>
<dbReference type="InterPro" id="IPR036224">
    <property type="entry name" value="GINS_bundle-like_dom_sf"/>
</dbReference>
<comment type="caution">
    <text evidence="8">The sequence shown here is derived from an EMBL/GenBank/DDBJ whole genome shotgun (WGS) entry which is preliminary data.</text>
</comment>
<dbReference type="Pfam" id="PF23603">
    <property type="entry name" value="Ubiquitin_TPR1"/>
    <property type="match status" value="1"/>
</dbReference>
<evidence type="ECO:0000313" key="8">
    <source>
        <dbReference type="EMBL" id="KAG5416243.1"/>
    </source>
</evidence>
<reference evidence="8 9" key="1">
    <citation type="submission" date="2021-03" db="EMBL/GenBank/DDBJ databases">
        <authorList>
            <person name="King G.J."/>
            <person name="Bancroft I."/>
            <person name="Baten A."/>
            <person name="Bloomfield J."/>
            <person name="Borpatragohain P."/>
            <person name="He Z."/>
            <person name="Irish N."/>
            <person name="Irwin J."/>
            <person name="Liu K."/>
            <person name="Mauleon R.P."/>
            <person name="Moore J."/>
            <person name="Morris R."/>
            <person name="Ostergaard L."/>
            <person name="Wang B."/>
            <person name="Wells R."/>
        </authorList>
    </citation>
    <scope>NUCLEOTIDE SEQUENCE [LARGE SCALE GENOMIC DNA]</scope>
    <source>
        <strain evidence="8">R-o-18</strain>
        <tissue evidence="8">Leaf</tissue>
    </source>
</reference>
<dbReference type="Gene3D" id="1.10.246.220">
    <property type="match status" value="1"/>
</dbReference>
<feature type="domain" description="Myb-like" evidence="6">
    <location>
        <begin position="489"/>
        <end position="540"/>
    </location>
</feature>
<organism evidence="8 9">
    <name type="scientific">Brassica rapa subsp. trilocularis</name>
    <dbReference type="NCBI Taxonomy" id="1813537"/>
    <lineage>
        <taxon>Eukaryota</taxon>
        <taxon>Viridiplantae</taxon>
        <taxon>Streptophyta</taxon>
        <taxon>Embryophyta</taxon>
        <taxon>Tracheophyta</taxon>
        <taxon>Spermatophyta</taxon>
        <taxon>Magnoliopsida</taxon>
        <taxon>eudicotyledons</taxon>
        <taxon>Gunneridae</taxon>
        <taxon>Pentapetalae</taxon>
        <taxon>rosids</taxon>
        <taxon>malvids</taxon>
        <taxon>Brassicales</taxon>
        <taxon>Brassicaceae</taxon>
        <taxon>Brassiceae</taxon>
        <taxon>Brassica</taxon>
    </lineage>
</organism>
<dbReference type="InterPro" id="IPR001005">
    <property type="entry name" value="SANT/Myb"/>
</dbReference>
<feature type="domain" description="HTH myb-type" evidence="7">
    <location>
        <begin position="489"/>
        <end position="544"/>
    </location>
</feature>
<dbReference type="EMBL" id="JADBGQ010000001">
    <property type="protein sequence ID" value="KAG5416243.1"/>
    <property type="molecule type" value="Genomic_DNA"/>
</dbReference>
<evidence type="ECO:0000256" key="3">
    <source>
        <dbReference type="ARBA" id="ARBA00023242"/>
    </source>
</evidence>
<dbReference type="Gene3D" id="1.20.58.1020">
    <property type="match status" value="1"/>
</dbReference>
<evidence type="ECO:0000259" key="6">
    <source>
        <dbReference type="PROSITE" id="PS50090"/>
    </source>
</evidence>
<dbReference type="InterPro" id="IPR017930">
    <property type="entry name" value="Myb_dom"/>
</dbReference>
<dbReference type="PANTHER" id="PTHR21717">
    <property type="entry name" value="TELOMERIC REPEAT BINDING PROTEIN"/>
    <property type="match status" value="1"/>
</dbReference>